<organism evidence="2">
    <name type="scientific">viral metagenome</name>
    <dbReference type="NCBI Taxonomy" id="1070528"/>
    <lineage>
        <taxon>unclassified sequences</taxon>
        <taxon>metagenomes</taxon>
        <taxon>organismal metagenomes</taxon>
    </lineage>
</organism>
<name>A0A6C0I7I0_9ZZZZ</name>
<feature type="compositionally biased region" description="Basic residues" evidence="1">
    <location>
        <begin position="66"/>
        <end position="83"/>
    </location>
</feature>
<proteinExistence type="predicted"/>
<feature type="region of interest" description="Disordered" evidence="1">
    <location>
        <begin position="62"/>
        <end position="83"/>
    </location>
</feature>
<reference evidence="2" key="1">
    <citation type="journal article" date="2020" name="Nature">
        <title>Giant virus diversity and host interactions through global metagenomics.</title>
        <authorList>
            <person name="Schulz F."/>
            <person name="Roux S."/>
            <person name="Paez-Espino D."/>
            <person name="Jungbluth S."/>
            <person name="Walsh D.A."/>
            <person name="Denef V.J."/>
            <person name="McMahon K.D."/>
            <person name="Konstantinidis K.T."/>
            <person name="Eloe-Fadrosh E.A."/>
            <person name="Kyrpides N.C."/>
            <person name="Woyke T."/>
        </authorList>
    </citation>
    <scope>NUCLEOTIDE SEQUENCE</scope>
    <source>
        <strain evidence="2">GVMAG-M-3300023184-50</strain>
    </source>
</reference>
<sequence>MVKRTRKHRGGETADEWMAKKMAAEEERVKAAKARAKELGIPEKYVPPPPGQPIGDTLFRANYAGKGRRSRRRRPTKRRSKVY</sequence>
<dbReference type="AlphaFoldDB" id="A0A6C0I7I0"/>
<evidence type="ECO:0000256" key="1">
    <source>
        <dbReference type="SAM" id="MobiDB-lite"/>
    </source>
</evidence>
<protein>
    <submittedName>
        <fullName evidence="2">Uncharacterized protein</fullName>
    </submittedName>
</protein>
<accession>A0A6C0I7I0</accession>
<evidence type="ECO:0000313" key="2">
    <source>
        <dbReference type="EMBL" id="QHT88365.1"/>
    </source>
</evidence>
<dbReference type="EMBL" id="MN740115">
    <property type="protein sequence ID" value="QHT88365.1"/>
    <property type="molecule type" value="Genomic_DNA"/>
</dbReference>